<proteinExistence type="predicted"/>
<dbReference type="Proteomes" id="UP000245639">
    <property type="component" value="Unassembled WGS sequence"/>
</dbReference>
<dbReference type="RefSeq" id="WP_116710093.1">
    <property type="nucleotide sequence ID" value="NZ_QEKW01000013.1"/>
</dbReference>
<keyword evidence="2" id="KW-1185">Reference proteome</keyword>
<accession>A0A2U1F2T9</accession>
<gene>
    <name evidence="1" type="ORF">C8D89_11378</name>
</gene>
<comment type="caution">
    <text evidence="1">The sequence shown here is derived from an EMBL/GenBank/DDBJ whole genome shotgun (WGS) entry which is preliminary data.</text>
</comment>
<name>A0A2U1F2T9_9PSEU</name>
<protein>
    <submittedName>
        <fullName evidence="1">Uncharacterized protein</fullName>
    </submittedName>
</protein>
<evidence type="ECO:0000313" key="1">
    <source>
        <dbReference type="EMBL" id="PVZ06340.1"/>
    </source>
</evidence>
<sequence>MTEQADTAEVLRRLDELVALVRSVDTRLARLEQARSARQPLGEDPDVGRPRRLDLTEAMEDAARVGLVGRAGAT</sequence>
<dbReference type="EMBL" id="QEKW01000013">
    <property type="protein sequence ID" value="PVZ06340.1"/>
    <property type="molecule type" value="Genomic_DNA"/>
</dbReference>
<reference evidence="1 2" key="1">
    <citation type="submission" date="2018-04" db="EMBL/GenBank/DDBJ databases">
        <title>Genomic Encyclopedia of Type Strains, Phase IV (KMG-IV): sequencing the most valuable type-strain genomes for metagenomic binning, comparative biology and taxonomic classification.</title>
        <authorList>
            <person name="Goeker M."/>
        </authorList>
    </citation>
    <scope>NUCLEOTIDE SEQUENCE [LARGE SCALE GENOMIC DNA]</scope>
    <source>
        <strain evidence="1 2">DSM 45771</strain>
    </source>
</reference>
<evidence type="ECO:0000313" key="2">
    <source>
        <dbReference type="Proteomes" id="UP000245639"/>
    </source>
</evidence>
<organism evidence="1 2">
    <name type="scientific">Actinomycetospora cinnamomea</name>
    <dbReference type="NCBI Taxonomy" id="663609"/>
    <lineage>
        <taxon>Bacteria</taxon>
        <taxon>Bacillati</taxon>
        <taxon>Actinomycetota</taxon>
        <taxon>Actinomycetes</taxon>
        <taxon>Pseudonocardiales</taxon>
        <taxon>Pseudonocardiaceae</taxon>
        <taxon>Actinomycetospora</taxon>
    </lineage>
</organism>
<dbReference type="AlphaFoldDB" id="A0A2U1F2T9"/>